<keyword evidence="4" id="KW-1185">Reference proteome</keyword>
<gene>
    <name evidence="3" type="ORF">FPZ49_34870</name>
</gene>
<organism evidence="3 4">
    <name type="scientific">Paenibacillus cremeus</name>
    <dbReference type="NCBI Taxonomy" id="2163881"/>
    <lineage>
        <taxon>Bacteria</taxon>
        <taxon>Bacillati</taxon>
        <taxon>Bacillota</taxon>
        <taxon>Bacilli</taxon>
        <taxon>Bacillales</taxon>
        <taxon>Paenibacillaceae</taxon>
        <taxon>Paenibacillus</taxon>
    </lineage>
</organism>
<evidence type="ECO:0000313" key="4">
    <source>
        <dbReference type="Proteomes" id="UP000317036"/>
    </source>
</evidence>
<dbReference type="EMBL" id="VNJI01000101">
    <property type="protein sequence ID" value="TVX97885.1"/>
    <property type="molecule type" value="Genomic_DNA"/>
</dbReference>
<dbReference type="InterPro" id="IPR014729">
    <property type="entry name" value="Rossmann-like_a/b/a_fold"/>
</dbReference>
<dbReference type="InterPro" id="IPR051599">
    <property type="entry name" value="Cell_Envelope_Assoc"/>
</dbReference>
<evidence type="ECO:0000256" key="1">
    <source>
        <dbReference type="SAM" id="Phobius"/>
    </source>
</evidence>
<dbReference type="Pfam" id="PF02698">
    <property type="entry name" value="DUF218"/>
    <property type="match status" value="1"/>
</dbReference>
<feature type="domain" description="DUF218" evidence="2">
    <location>
        <begin position="57"/>
        <end position="192"/>
    </location>
</feature>
<evidence type="ECO:0000259" key="2">
    <source>
        <dbReference type="Pfam" id="PF02698"/>
    </source>
</evidence>
<feature type="transmembrane region" description="Helical" evidence="1">
    <location>
        <begin position="22"/>
        <end position="43"/>
    </location>
</feature>
<evidence type="ECO:0000313" key="3">
    <source>
        <dbReference type="EMBL" id="TVX97885.1"/>
    </source>
</evidence>
<dbReference type="Proteomes" id="UP000317036">
    <property type="component" value="Unassembled WGS sequence"/>
</dbReference>
<dbReference type="PANTHER" id="PTHR30336:SF20">
    <property type="entry name" value="DUF218 DOMAIN-CONTAINING PROTEIN"/>
    <property type="match status" value="1"/>
</dbReference>
<reference evidence="3 4" key="1">
    <citation type="submission" date="2019-07" db="EMBL/GenBank/DDBJ databases">
        <authorList>
            <person name="Kim J."/>
        </authorList>
    </citation>
    <scope>NUCLEOTIDE SEQUENCE [LARGE SCALE GENOMIC DNA]</scope>
    <source>
        <strain evidence="3 4">JC52</strain>
    </source>
</reference>
<dbReference type="InterPro" id="IPR003848">
    <property type="entry name" value="DUF218"/>
</dbReference>
<dbReference type="Gene3D" id="3.40.50.620">
    <property type="entry name" value="HUPs"/>
    <property type="match status" value="1"/>
</dbReference>
<keyword evidence="1" id="KW-0472">Membrane</keyword>
<dbReference type="RefSeq" id="WP_144855270.1">
    <property type="nucleotide sequence ID" value="NZ_VNJI01000101.1"/>
</dbReference>
<name>A0A559JDD7_9BACL</name>
<dbReference type="CDD" id="cd06259">
    <property type="entry name" value="YdcF-like"/>
    <property type="match status" value="1"/>
</dbReference>
<dbReference type="AlphaFoldDB" id="A0A559JDD7"/>
<dbReference type="GO" id="GO:0005886">
    <property type="term" value="C:plasma membrane"/>
    <property type="evidence" value="ECO:0007669"/>
    <property type="project" value="TreeGrafter"/>
</dbReference>
<accession>A0A559JDD7</accession>
<keyword evidence="1" id="KW-1133">Transmembrane helix</keyword>
<dbReference type="OrthoDB" id="9782395at2"/>
<proteinExistence type="predicted"/>
<comment type="caution">
    <text evidence="3">The sequence shown here is derived from an EMBL/GenBank/DDBJ whole genome shotgun (WGS) entry which is preliminary data.</text>
</comment>
<protein>
    <submittedName>
        <fullName evidence="3">YdcF family protein</fullName>
    </submittedName>
</protein>
<keyword evidence="1" id="KW-0812">Transmembrane</keyword>
<sequence length="221" mass="24822">MKLTKKAGASPIGRRLVSVGRIISKLLLAFVLTALAWIGFVQWRMATLPDAKLPPQDVGIVLGAALWQTSPSPALSERLDRAVELYRQGTIQRMIVSGGYDRADSKLTEAEGMRNYLIAKGIPESAIFLENHATSTYENMKFSQAIMQKQQWKSAVIITHRYHAVRALDMANFLGYENVMASPMDSNVLMMLWHKSRETLALTKWQLDKLQLSFGIEPSRD</sequence>
<dbReference type="PANTHER" id="PTHR30336">
    <property type="entry name" value="INNER MEMBRANE PROTEIN, PROBABLE PERMEASE"/>
    <property type="match status" value="1"/>
</dbReference>